<feature type="transmembrane region" description="Helical" evidence="1">
    <location>
        <begin position="87"/>
        <end position="107"/>
    </location>
</feature>
<keyword evidence="1" id="KW-1133">Transmembrane helix</keyword>
<comment type="caution">
    <text evidence="2">The sequence shown here is derived from an EMBL/GenBank/DDBJ whole genome shotgun (WGS) entry which is preliminary data.</text>
</comment>
<accession>A0A2S5A7R4</accession>
<feature type="transmembrane region" description="Helical" evidence="1">
    <location>
        <begin position="119"/>
        <end position="138"/>
    </location>
</feature>
<protein>
    <recommendedName>
        <fullName evidence="4">DUF4293 domain-containing protein</fullName>
    </recommendedName>
</protein>
<dbReference type="AlphaFoldDB" id="A0A2S5A7R4"/>
<feature type="transmembrane region" description="Helical" evidence="1">
    <location>
        <begin position="32"/>
        <end position="53"/>
    </location>
</feature>
<evidence type="ECO:0008006" key="4">
    <source>
        <dbReference type="Google" id="ProtNLM"/>
    </source>
</evidence>
<sequence>MAKWLWTINYGLLTIDYRLPIFGSMIQRVQSIYLAIAFIAATALFFVPVISFVDMDNVGQGSIKELVEIKTSGKYVMSMAGPSQVETYIPGIVLTIVVAALALITIFQYKNRKRQISLCWINAFMALGLSVFMMIKAQPESLGQVSDWKAHIGSYLFTVIIIALMLALRSIRRDENLVRSADRLR</sequence>
<proteinExistence type="predicted"/>
<name>A0A2S5A7R4_9SPHI</name>
<feature type="transmembrane region" description="Helical" evidence="1">
    <location>
        <begin position="150"/>
        <end position="168"/>
    </location>
</feature>
<dbReference type="OrthoDB" id="594989at2"/>
<gene>
    <name evidence="2" type="ORF">C3K47_03930</name>
</gene>
<dbReference type="InterPro" id="IPR025635">
    <property type="entry name" value="DUF4293"/>
</dbReference>
<keyword evidence="1" id="KW-0472">Membrane</keyword>
<evidence type="ECO:0000256" key="1">
    <source>
        <dbReference type="SAM" id="Phobius"/>
    </source>
</evidence>
<keyword evidence="3" id="KW-1185">Reference proteome</keyword>
<evidence type="ECO:0000313" key="2">
    <source>
        <dbReference type="EMBL" id="POY38554.1"/>
    </source>
</evidence>
<reference evidence="2 3" key="1">
    <citation type="submission" date="2018-01" db="EMBL/GenBank/DDBJ databases">
        <authorList>
            <person name="Gaut B.S."/>
            <person name="Morton B.R."/>
            <person name="Clegg M.T."/>
            <person name="Duvall M.R."/>
        </authorList>
    </citation>
    <scope>NUCLEOTIDE SEQUENCE [LARGE SCALE GENOMIC DNA]</scope>
    <source>
        <strain evidence="2 3">HR-AV</strain>
    </source>
</reference>
<dbReference type="Proteomes" id="UP000236893">
    <property type="component" value="Unassembled WGS sequence"/>
</dbReference>
<dbReference type="Pfam" id="PF14126">
    <property type="entry name" value="DUF4293"/>
    <property type="match status" value="1"/>
</dbReference>
<organism evidence="2 3">
    <name type="scientific">Solitalea longa</name>
    <dbReference type="NCBI Taxonomy" id="2079460"/>
    <lineage>
        <taxon>Bacteria</taxon>
        <taxon>Pseudomonadati</taxon>
        <taxon>Bacteroidota</taxon>
        <taxon>Sphingobacteriia</taxon>
        <taxon>Sphingobacteriales</taxon>
        <taxon>Sphingobacteriaceae</taxon>
        <taxon>Solitalea</taxon>
    </lineage>
</organism>
<evidence type="ECO:0000313" key="3">
    <source>
        <dbReference type="Proteomes" id="UP000236893"/>
    </source>
</evidence>
<keyword evidence="1" id="KW-0812">Transmembrane</keyword>
<dbReference type="EMBL" id="PQVF01000002">
    <property type="protein sequence ID" value="POY38554.1"/>
    <property type="molecule type" value="Genomic_DNA"/>
</dbReference>